<dbReference type="InterPro" id="IPR036291">
    <property type="entry name" value="NAD(P)-bd_dom_sf"/>
</dbReference>
<feature type="domain" description="Ig-like" evidence="2">
    <location>
        <begin position="159"/>
        <end position="267"/>
    </location>
</feature>
<dbReference type="GO" id="GO:0016491">
    <property type="term" value="F:oxidoreductase activity"/>
    <property type="evidence" value="ECO:0007669"/>
    <property type="project" value="UniProtKB-ARBA"/>
</dbReference>
<keyword evidence="3" id="KW-0456">Lyase</keyword>
<dbReference type="AlphaFoldDB" id="A0AAD1C5V1"/>
<gene>
    <name evidence="3" type="ORF">KF707C_51600</name>
</gene>
<reference evidence="4" key="1">
    <citation type="submission" date="2015-05" db="EMBL/GenBank/DDBJ databases">
        <title>Draft genome sequencing of a biphenyl-degrading bacterium, Pseudomonas balearica KF707 (=NBRC110670).</title>
        <authorList>
            <person name="Kimura N."/>
            <person name="Hirose J."/>
            <person name="Watanabe T."/>
            <person name="Suenaga H."/>
            <person name="Fujihara H."/>
            <person name="Noguchi M."/>
            <person name="Hashimoto M."/>
            <person name="Shimodaira J."/>
            <person name="Tsuchikane K."/>
            <person name="Hosoyama A."/>
            <person name="Yamazoe A."/>
            <person name="Fujita N."/>
            <person name="Furukawa K."/>
        </authorList>
    </citation>
    <scope>NUCLEOTIDE SEQUENCE [LARGE SCALE GENOMIC DNA]</scope>
    <source>
        <strain evidence="4">DSM 10086 / NBRC 110670 / KF707</strain>
    </source>
</reference>
<evidence type="ECO:0000313" key="4">
    <source>
        <dbReference type="Proteomes" id="UP000218554"/>
    </source>
</evidence>
<accession>A0AAD1C5V1</accession>
<dbReference type="PROSITE" id="PS50835">
    <property type="entry name" value="IG_LIKE"/>
    <property type="match status" value="1"/>
</dbReference>
<evidence type="ECO:0000259" key="2">
    <source>
        <dbReference type="PROSITE" id="PS50835"/>
    </source>
</evidence>
<dbReference type="InterPro" id="IPR023401">
    <property type="entry name" value="ODC_N"/>
</dbReference>
<reference evidence="3 4" key="2">
    <citation type="journal article" date="2017" name="Int. J. Syst. Evol. Microbiol.">
        <title>Pseudomonas furukawaii sp. nov., a polychlorinated biphenyl-degrading bacterium isolated from biphenyl-contaminated soil in Japan.</title>
        <authorList>
            <person name="Kimura N."/>
            <person name="Watanabe T."/>
            <person name="Suenaga H."/>
            <person name="Fujihara H."/>
            <person name="Futagami T."/>
            <person name="Goto M."/>
            <person name="Hanada S."/>
            <person name="Hirose J."/>
        </authorList>
    </citation>
    <scope>NUCLEOTIDE SEQUENCE [LARGE SCALE GENOMIC DNA]</scope>
    <source>
        <strain evidence="4">DSM 10086 / NBRC 110670 / KF707</strain>
    </source>
</reference>
<evidence type="ECO:0000313" key="3">
    <source>
        <dbReference type="EMBL" id="BAU76848.1"/>
    </source>
</evidence>
<dbReference type="InterPro" id="IPR007110">
    <property type="entry name" value="Ig-like_dom"/>
</dbReference>
<dbReference type="SUPFAM" id="SSF51735">
    <property type="entry name" value="NAD(P)-binding Rossmann-fold domains"/>
    <property type="match status" value="1"/>
</dbReference>
<dbReference type="RefSeq" id="WP_003452934.1">
    <property type="nucleotide sequence ID" value="NZ_AJMR01000180.1"/>
</dbReference>
<keyword evidence="4" id="KW-1185">Reference proteome</keyword>
<proteinExistence type="inferred from homology"/>
<dbReference type="Pfam" id="PF02423">
    <property type="entry name" value="OCD_Mu_crystall"/>
    <property type="match status" value="1"/>
</dbReference>
<dbReference type="KEGG" id="pfuw:KF707C_51600"/>
<dbReference type="FunFam" id="3.40.50.720:FF:000311">
    <property type="entry name" value="Ornithine cyclodeaminase"/>
    <property type="match status" value="1"/>
</dbReference>
<evidence type="ECO:0000256" key="1">
    <source>
        <dbReference type="ARBA" id="ARBA00008903"/>
    </source>
</evidence>
<sequence length="312" mass="32944">MQSLRFFTNAEVASTLAYPQLIEALRHGLANPAEAPVRATHALPDEASLLCMPVWRKGQGVGVKLVTVFPHNGAKGLPSVSALFTLFDDATGQPLAVMEASELTARRTACTSALAASALVRHDASRLLVVGTGTLAAHLVRAHCVVRPYARVELWGRRPEKAAELARSLAAEGYPVQAASDLQASAQQADCISCATTSTSPLILGDWLHPGTHLDLVGAFLPSMRETDSAAVARSRIVVDTRAGALEEAGDLLCAIAEGAITEQSIHFELTDLLHGRGHRQTNSEITLFKSVGHAQEDLVAARLVLAAAGES</sequence>
<dbReference type="Proteomes" id="UP000218554">
    <property type="component" value="Chromosome"/>
</dbReference>
<dbReference type="Gene3D" id="3.40.50.720">
    <property type="entry name" value="NAD(P)-binding Rossmann-like Domain"/>
    <property type="match status" value="1"/>
</dbReference>
<dbReference type="PANTHER" id="PTHR13812:SF19">
    <property type="entry name" value="KETIMINE REDUCTASE MU-CRYSTALLIN"/>
    <property type="match status" value="1"/>
</dbReference>
<dbReference type="GO" id="GO:0019752">
    <property type="term" value="P:carboxylic acid metabolic process"/>
    <property type="evidence" value="ECO:0007669"/>
    <property type="project" value="UniProtKB-ARBA"/>
</dbReference>
<dbReference type="GO" id="GO:0005737">
    <property type="term" value="C:cytoplasm"/>
    <property type="evidence" value="ECO:0007669"/>
    <property type="project" value="TreeGrafter"/>
</dbReference>
<dbReference type="PIRSF" id="PIRSF001439">
    <property type="entry name" value="CryM"/>
    <property type="match status" value="1"/>
</dbReference>
<dbReference type="InterPro" id="IPR003462">
    <property type="entry name" value="ODC_Mu_crystall"/>
</dbReference>
<dbReference type="GO" id="GO:0008473">
    <property type="term" value="F:ornithine cyclodeaminase activity"/>
    <property type="evidence" value="ECO:0007669"/>
    <property type="project" value="UniProtKB-EC"/>
</dbReference>
<dbReference type="EC" id="4.3.1.12" evidence="3"/>
<dbReference type="EMBL" id="AP014862">
    <property type="protein sequence ID" value="BAU76848.1"/>
    <property type="molecule type" value="Genomic_DNA"/>
</dbReference>
<dbReference type="Gene3D" id="3.30.1780.10">
    <property type="entry name" value="ornithine cyclodeaminase, domain 1"/>
    <property type="match status" value="1"/>
</dbReference>
<dbReference type="PANTHER" id="PTHR13812">
    <property type="entry name" value="KETIMINE REDUCTASE MU-CRYSTALLIN"/>
    <property type="match status" value="1"/>
</dbReference>
<protein>
    <submittedName>
        <fullName evidence="3">Ornithine cyclodeaminase</fullName>
        <ecNumber evidence="3">4.3.1.12</ecNumber>
    </submittedName>
</protein>
<organism evidence="3 4">
    <name type="scientific">Metapseudomonas furukawaii</name>
    <name type="common">Pseudomonas furukawaii</name>
    <dbReference type="NCBI Taxonomy" id="1149133"/>
    <lineage>
        <taxon>Bacteria</taxon>
        <taxon>Pseudomonadati</taxon>
        <taxon>Pseudomonadota</taxon>
        <taxon>Gammaproteobacteria</taxon>
        <taxon>Pseudomonadales</taxon>
        <taxon>Pseudomonadaceae</taxon>
        <taxon>Metapseudomonas</taxon>
    </lineage>
</organism>
<dbReference type="NCBIfam" id="NF004793">
    <property type="entry name" value="PRK06141.1"/>
    <property type="match status" value="1"/>
</dbReference>
<name>A0AAD1C5V1_METFU</name>
<comment type="similarity">
    <text evidence="1">Belongs to the ornithine cyclodeaminase/mu-crystallin family.</text>
</comment>